<accession>A0A1H6F4L5</accession>
<name>A0A1H6F4L5_9GAMM</name>
<organism evidence="1 2">
    <name type="scientific">Candidatus Venteria ishoeyi</name>
    <dbReference type="NCBI Taxonomy" id="1899563"/>
    <lineage>
        <taxon>Bacteria</taxon>
        <taxon>Pseudomonadati</taxon>
        <taxon>Pseudomonadota</taxon>
        <taxon>Gammaproteobacteria</taxon>
        <taxon>Thiotrichales</taxon>
        <taxon>Thiotrichaceae</taxon>
        <taxon>Venteria</taxon>
    </lineage>
</organism>
<evidence type="ECO:0000313" key="2">
    <source>
        <dbReference type="Proteomes" id="UP000236724"/>
    </source>
</evidence>
<dbReference type="Proteomes" id="UP000236724">
    <property type="component" value="Unassembled WGS sequence"/>
</dbReference>
<keyword evidence="2" id="KW-1185">Reference proteome</keyword>
<reference evidence="1 2" key="1">
    <citation type="submission" date="2016-10" db="EMBL/GenBank/DDBJ databases">
        <authorList>
            <person name="de Groot N.N."/>
        </authorList>
    </citation>
    <scope>NUCLEOTIDE SEQUENCE [LARGE SCALE GENOMIC DNA]</scope>
    <source>
        <strain evidence="1">MBHS1</strain>
    </source>
</reference>
<gene>
    <name evidence="1" type="ORF">MBHS_00895</name>
</gene>
<evidence type="ECO:0000313" key="1">
    <source>
        <dbReference type="EMBL" id="SEH05042.1"/>
    </source>
</evidence>
<sequence>MKIFKVKNTKGHMIDIETGKQIILKRGGIFQISGDDHQFEEKDELHQDYEPLDSEKKLDFLKEKHENYRLRKIADAEQVFVYRLGLSKKTSEEQANKFLFNAILLDDLYMRSLDGKKWTLCDCYCETTKCLDGELEISESVKANSLNKLYSDVISYYFPRQRSTACNAFNTFYFAINPNHIYDDVKPGRLKSLDDVRKEFIKKEAKENFKRALKQMK</sequence>
<dbReference type="AlphaFoldDB" id="A0A1H6F4L5"/>
<protein>
    <submittedName>
        <fullName evidence="1">Uncharacterized protein</fullName>
    </submittedName>
</protein>
<proteinExistence type="predicted"/>
<dbReference type="EMBL" id="FMSV02000148">
    <property type="protein sequence ID" value="SEH05042.1"/>
    <property type="molecule type" value="Genomic_DNA"/>
</dbReference>